<dbReference type="Proteomes" id="UP001230649">
    <property type="component" value="Unassembled WGS sequence"/>
</dbReference>
<evidence type="ECO:0000313" key="2">
    <source>
        <dbReference type="Proteomes" id="UP001230649"/>
    </source>
</evidence>
<gene>
    <name evidence="1" type="ORF">QFC20_007015</name>
</gene>
<sequence>MDKTTSTIAPFPAGEELREEKIGEMTWETLIRKIEHGLLSLGFQSTLAGHVASREAARAWIQEYTELAMRYEKDVPKGFARYSAHLRRVSLAVGSIFADYLRRGQYHHMRSAGKFVHKTFLKSWGNEFRTVTRIGFDLRVDEYLSLKQSFARDLASSGSILLPTISNGQSQTEPDASMHSNSSAWATALGLTAEEFANIEGLATWHSPDGISSLAPD</sequence>
<protein>
    <submittedName>
        <fullName evidence="1">Uncharacterized protein</fullName>
    </submittedName>
</protein>
<keyword evidence="2" id="KW-1185">Reference proteome</keyword>
<dbReference type="EMBL" id="JASBWS010000145">
    <property type="protein sequence ID" value="KAJ9093959.1"/>
    <property type="molecule type" value="Genomic_DNA"/>
</dbReference>
<organism evidence="1 2">
    <name type="scientific">Naganishia adeliensis</name>
    <dbReference type="NCBI Taxonomy" id="92952"/>
    <lineage>
        <taxon>Eukaryota</taxon>
        <taxon>Fungi</taxon>
        <taxon>Dikarya</taxon>
        <taxon>Basidiomycota</taxon>
        <taxon>Agaricomycotina</taxon>
        <taxon>Tremellomycetes</taxon>
        <taxon>Filobasidiales</taxon>
        <taxon>Filobasidiaceae</taxon>
        <taxon>Naganishia</taxon>
    </lineage>
</organism>
<comment type="caution">
    <text evidence="1">The sequence shown here is derived from an EMBL/GenBank/DDBJ whole genome shotgun (WGS) entry which is preliminary data.</text>
</comment>
<accession>A0ACC2V4P2</accession>
<proteinExistence type="predicted"/>
<name>A0ACC2V4P2_9TREE</name>
<reference evidence="1" key="1">
    <citation type="submission" date="2023-04" db="EMBL/GenBank/DDBJ databases">
        <title>Draft Genome sequencing of Naganishia species isolated from polar environments using Oxford Nanopore Technology.</title>
        <authorList>
            <person name="Leo P."/>
            <person name="Venkateswaran K."/>
        </authorList>
    </citation>
    <scope>NUCLEOTIDE SEQUENCE</scope>
    <source>
        <strain evidence="1">MNA-CCFEE 5262</strain>
    </source>
</reference>
<evidence type="ECO:0000313" key="1">
    <source>
        <dbReference type="EMBL" id="KAJ9093959.1"/>
    </source>
</evidence>